<name>A0AAV5QUN7_9ASCO</name>
<evidence type="ECO:0000256" key="1">
    <source>
        <dbReference type="SAM" id="MobiDB-lite"/>
    </source>
</evidence>
<feature type="compositionally biased region" description="Basic and acidic residues" evidence="1">
    <location>
        <begin position="71"/>
        <end position="83"/>
    </location>
</feature>
<gene>
    <name evidence="2" type="ORF">DASC09_056060</name>
</gene>
<protein>
    <submittedName>
        <fullName evidence="2">Uncharacterized protein</fullName>
    </submittedName>
</protein>
<feature type="region of interest" description="Disordered" evidence="1">
    <location>
        <begin position="71"/>
        <end position="96"/>
    </location>
</feature>
<evidence type="ECO:0000313" key="3">
    <source>
        <dbReference type="Proteomes" id="UP001360560"/>
    </source>
</evidence>
<comment type="caution">
    <text evidence="2">The sequence shown here is derived from an EMBL/GenBank/DDBJ whole genome shotgun (WGS) entry which is preliminary data.</text>
</comment>
<evidence type="ECO:0000313" key="2">
    <source>
        <dbReference type="EMBL" id="GMM38267.1"/>
    </source>
</evidence>
<sequence length="170" mass="19459">MLYHAFMGCHQDKYNINENIDWNSLLLQYHYDNATISLKGIAEFCRKMGKTHSRWKKVGILGASKKKFNGKYDHSRGHDDHRRNNMGRRYNGNGHSTEKQSIVSKFIAKGSSQMMPGPGYVEYPKNPFCASCGLPHPKSIMIDGTSFKHVFDLEKKNHNHKVVGKICTQD</sequence>
<reference evidence="2 3" key="1">
    <citation type="journal article" date="2023" name="Elife">
        <title>Identification of key yeast species and microbe-microbe interactions impacting larval growth of Drosophila in the wild.</title>
        <authorList>
            <person name="Mure A."/>
            <person name="Sugiura Y."/>
            <person name="Maeda R."/>
            <person name="Honda K."/>
            <person name="Sakurai N."/>
            <person name="Takahashi Y."/>
            <person name="Watada M."/>
            <person name="Katoh T."/>
            <person name="Gotoh A."/>
            <person name="Gotoh Y."/>
            <person name="Taniguchi I."/>
            <person name="Nakamura K."/>
            <person name="Hayashi T."/>
            <person name="Katayama T."/>
            <person name="Uemura T."/>
            <person name="Hattori Y."/>
        </authorList>
    </citation>
    <scope>NUCLEOTIDE SEQUENCE [LARGE SCALE GENOMIC DNA]</scope>
    <source>
        <strain evidence="2 3">SC-9</strain>
    </source>
</reference>
<organism evidence="2 3">
    <name type="scientific">Saccharomycopsis crataegensis</name>
    <dbReference type="NCBI Taxonomy" id="43959"/>
    <lineage>
        <taxon>Eukaryota</taxon>
        <taxon>Fungi</taxon>
        <taxon>Dikarya</taxon>
        <taxon>Ascomycota</taxon>
        <taxon>Saccharomycotina</taxon>
        <taxon>Saccharomycetes</taxon>
        <taxon>Saccharomycopsidaceae</taxon>
        <taxon>Saccharomycopsis</taxon>
    </lineage>
</organism>
<proteinExistence type="predicted"/>
<accession>A0AAV5QUN7</accession>
<keyword evidence="3" id="KW-1185">Reference proteome</keyword>
<dbReference type="RefSeq" id="XP_064855263.1">
    <property type="nucleotide sequence ID" value="XM_064999191.1"/>
</dbReference>
<dbReference type="AlphaFoldDB" id="A0AAV5QUN7"/>
<dbReference type="GeneID" id="90076256"/>
<dbReference type="EMBL" id="BTFZ01000019">
    <property type="protein sequence ID" value="GMM38267.1"/>
    <property type="molecule type" value="Genomic_DNA"/>
</dbReference>
<dbReference type="Proteomes" id="UP001360560">
    <property type="component" value="Unassembled WGS sequence"/>
</dbReference>